<dbReference type="InParanoid" id="A0A369J4Q0"/>
<reference evidence="1" key="1">
    <citation type="submission" date="2018-04" db="EMBL/GenBank/DDBJ databases">
        <title>Whole genome sequencing of Hypsizygus marmoreus.</title>
        <authorList>
            <person name="Choi I.-G."/>
            <person name="Min B."/>
            <person name="Kim J.-G."/>
            <person name="Kim S."/>
            <person name="Oh Y.-L."/>
            <person name="Kong W.-S."/>
            <person name="Park H."/>
            <person name="Jeong J."/>
            <person name="Song E.-S."/>
        </authorList>
    </citation>
    <scope>NUCLEOTIDE SEQUENCE [LARGE SCALE GENOMIC DNA]</scope>
    <source>
        <strain evidence="1">51987-8</strain>
    </source>
</reference>
<gene>
    <name evidence="1" type="ORF">Hypma_002065</name>
</gene>
<name>A0A369J4Q0_HYPMA</name>
<sequence>MQYSPAVPWDVSIGDLGYVQDDKFIRLSSVLGEYFTVSADEKLVAGCDPDHPFSVEIVSDDWVRYTFERPMYVSIRHHTREAIDATSALRHLLKHCSKYLKDYASLHPLNSSDLILITNKDTARRSGTFEYCHGDHPENMPPEKVYYFERRVFDAKTLWGYWSIEPEVVEDQNSEVQTSNLVDPHMVATTVLYPQMIEFVQLEQEDVLESCDGSINGQS</sequence>
<dbReference type="Proteomes" id="UP000076154">
    <property type="component" value="Unassembled WGS sequence"/>
</dbReference>
<accession>A0A369J4Q0</accession>
<evidence type="ECO:0000313" key="2">
    <source>
        <dbReference type="Proteomes" id="UP000076154"/>
    </source>
</evidence>
<evidence type="ECO:0000313" key="1">
    <source>
        <dbReference type="EMBL" id="RDB17001.1"/>
    </source>
</evidence>
<protein>
    <submittedName>
        <fullName evidence="1">Uncharacterized protein</fullName>
    </submittedName>
</protein>
<dbReference type="AlphaFoldDB" id="A0A369J4Q0"/>
<organism evidence="1 2">
    <name type="scientific">Hypsizygus marmoreus</name>
    <name type="common">White beech mushroom</name>
    <name type="synonym">Agaricus marmoreus</name>
    <dbReference type="NCBI Taxonomy" id="39966"/>
    <lineage>
        <taxon>Eukaryota</taxon>
        <taxon>Fungi</taxon>
        <taxon>Dikarya</taxon>
        <taxon>Basidiomycota</taxon>
        <taxon>Agaricomycotina</taxon>
        <taxon>Agaricomycetes</taxon>
        <taxon>Agaricomycetidae</taxon>
        <taxon>Agaricales</taxon>
        <taxon>Tricholomatineae</taxon>
        <taxon>Lyophyllaceae</taxon>
        <taxon>Hypsizygus</taxon>
    </lineage>
</organism>
<keyword evidence="2" id="KW-1185">Reference proteome</keyword>
<proteinExistence type="predicted"/>
<comment type="caution">
    <text evidence="1">The sequence shown here is derived from an EMBL/GenBank/DDBJ whole genome shotgun (WGS) entry which is preliminary data.</text>
</comment>
<dbReference type="EMBL" id="LUEZ02000120">
    <property type="protein sequence ID" value="RDB17001.1"/>
    <property type="molecule type" value="Genomic_DNA"/>
</dbReference>